<evidence type="ECO:0000313" key="2">
    <source>
        <dbReference type="EMBL" id="QNJ97467.1"/>
    </source>
</evidence>
<evidence type="ECO:0000313" key="3">
    <source>
        <dbReference type="Proteomes" id="UP000515514"/>
    </source>
</evidence>
<proteinExistence type="predicted"/>
<organism evidence="2 3">
    <name type="scientific">Constantimarinum furrinae</name>
    <dbReference type="NCBI Taxonomy" id="2562285"/>
    <lineage>
        <taxon>Bacteria</taxon>
        <taxon>Pseudomonadati</taxon>
        <taxon>Bacteroidota</taxon>
        <taxon>Flavobacteriia</taxon>
        <taxon>Flavobacteriales</taxon>
        <taxon>Flavobacteriaceae</taxon>
        <taxon>Altibacter/Constantimarinum group</taxon>
        <taxon>Constantimarinum</taxon>
    </lineage>
</organism>
<feature type="transmembrane region" description="Helical" evidence="1">
    <location>
        <begin position="160"/>
        <end position="181"/>
    </location>
</feature>
<name>A0A7G8PT01_9FLAO</name>
<dbReference type="Proteomes" id="UP000515514">
    <property type="component" value="Chromosome"/>
</dbReference>
<gene>
    <name evidence="2" type="ORF">ALE3EI_0892</name>
</gene>
<accession>A0A7G8PT01</accession>
<reference evidence="2 3" key="1">
    <citation type="submission" date="2020-04" db="EMBL/GenBank/DDBJ databases">
        <title>Genome sequence of Altibacter aquimarinus strain ALE3EI.</title>
        <authorList>
            <person name="Oh H.-M."/>
            <person name="Jang D."/>
        </authorList>
    </citation>
    <scope>NUCLEOTIDE SEQUENCE [LARGE SCALE GENOMIC DNA]</scope>
    <source>
        <strain evidence="2 3">ALE3EI</strain>
    </source>
</reference>
<feature type="transmembrane region" description="Helical" evidence="1">
    <location>
        <begin position="201"/>
        <end position="221"/>
    </location>
</feature>
<feature type="transmembrane region" description="Helical" evidence="1">
    <location>
        <begin position="241"/>
        <end position="258"/>
    </location>
</feature>
<feature type="transmembrane region" description="Helical" evidence="1">
    <location>
        <begin position="12"/>
        <end position="30"/>
    </location>
</feature>
<dbReference type="RefSeq" id="WP_186991269.1">
    <property type="nucleotide sequence ID" value="NZ_CP052909.1"/>
</dbReference>
<keyword evidence="1" id="KW-0472">Membrane</keyword>
<sequence>MLTSFFSKSNPINYLISGILLCLGYFLAVITSETEMITTVLVLEHIFYLGLAVFMMLLLDFVIRKNDLNRQNTYGIVIFSGFLIFFPAAFLNRELLATNMFLLLALRRILSLHTDKNVEKKILDAALWISLAALFYFYALLFFIVLYYAILQRSQASYRYFVIPVLGFFGVFMLANTYYLLTEDSLIWLLQWQKPIGMDFSVYNEISLLIPTAIFGTFLIWTSTHRLLKLKTVSRKDRPNYFLMLVVLLICLFLGMSTPEKSGAEVIFMLGPLAIVTASYLERLDEFLFKELLLWGIVVLPLVLFLFVR</sequence>
<dbReference type="EMBL" id="CP052909">
    <property type="protein sequence ID" value="QNJ97467.1"/>
    <property type="molecule type" value="Genomic_DNA"/>
</dbReference>
<dbReference type="KEGG" id="alti:ALE3EI_0892"/>
<dbReference type="AlphaFoldDB" id="A0A7G8PT01"/>
<keyword evidence="1" id="KW-1133">Transmembrane helix</keyword>
<feature type="transmembrane region" description="Helical" evidence="1">
    <location>
        <begin position="125"/>
        <end position="148"/>
    </location>
</feature>
<evidence type="ECO:0008006" key="4">
    <source>
        <dbReference type="Google" id="ProtNLM"/>
    </source>
</evidence>
<feature type="transmembrane region" description="Helical" evidence="1">
    <location>
        <begin position="74"/>
        <end position="91"/>
    </location>
</feature>
<evidence type="ECO:0000256" key="1">
    <source>
        <dbReference type="SAM" id="Phobius"/>
    </source>
</evidence>
<feature type="transmembrane region" description="Helical" evidence="1">
    <location>
        <begin position="288"/>
        <end position="308"/>
    </location>
</feature>
<keyword evidence="3" id="KW-1185">Reference proteome</keyword>
<dbReference type="InterPro" id="IPR045625">
    <property type="entry name" value="DUF6427"/>
</dbReference>
<keyword evidence="1" id="KW-0812">Transmembrane</keyword>
<dbReference type="Pfam" id="PF19992">
    <property type="entry name" value="DUF6427"/>
    <property type="match status" value="1"/>
</dbReference>
<feature type="transmembrane region" description="Helical" evidence="1">
    <location>
        <begin position="36"/>
        <end position="62"/>
    </location>
</feature>
<protein>
    <recommendedName>
        <fullName evidence="4">Beta-carotene 15,15'-monooxygenase</fullName>
    </recommendedName>
</protein>